<evidence type="ECO:0000313" key="4">
    <source>
        <dbReference type="Proteomes" id="UP000241346"/>
    </source>
</evidence>
<dbReference type="NCBIfam" id="NF009405">
    <property type="entry name" value="PRK12767.1-4"/>
    <property type="match status" value="1"/>
</dbReference>
<organism evidence="3 4">
    <name type="scientific">Photobacterium rosenbergii</name>
    <dbReference type="NCBI Taxonomy" id="294936"/>
    <lineage>
        <taxon>Bacteria</taxon>
        <taxon>Pseudomonadati</taxon>
        <taxon>Pseudomonadota</taxon>
        <taxon>Gammaproteobacteria</taxon>
        <taxon>Vibrionales</taxon>
        <taxon>Vibrionaceae</taxon>
        <taxon>Photobacterium</taxon>
    </lineage>
</organism>
<accession>A0A2T3NBM2</accession>
<protein>
    <submittedName>
        <fullName evidence="3">Carbamoyl phosphate synthase large subunit</fullName>
    </submittedName>
</protein>
<dbReference type="Gene3D" id="3.30.470.20">
    <property type="entry name" value="ATP-grasp fold, B domain"/>
    <property type="match status" value="1"/>
</dbReference>
<dbReference type="PROSITE" id="PS50975">
    <property type="entry name" value="ATP_GRASP"/>
    <property type="match status" value="1"/>
</dbReference>
<dbReference type="Pfam" id="PF21360">
    <property type="entry name" value="PylC-like_N"/>
    <property type="match status" value="1"/>
</dbReference>
<dbReference type="Proteomes" id="UP000241346">
    <property type="component" value="Unassembled WGS sequence"/>
</dbReference>
<keyword evidence="1" id="KW-0067">ATP-binding</keyword>
<dbReference type="InterPro" id="IPR013815">
    <property type="entry name" value="ATP_grasp_subdomain_1"/>
</dbReference>
<dbReference type="InterPro" id="IPR048764">
    <property type="entry name" value="PylC_N"/>
</dbReference>
<gene>
    <name evidence="3" type="ORF">C9J01_17245</name>
</gene>
<dbReference type="GO" id="GO:0046872">
    <property type="term" value="F:metal ion binding"/>
    <property type="evidence" value="ECO:0007669"/>
    <property type="project" value="InterPro"/>
</dbReference>
<sequence length="322" mass="36632">MRSNVLVLSAGRRVELVEEFQNDLKALLPEGKVYCTDMYPKLSSACFVADGYFEVPRVTDATYISKILEICKQNNIGLVVPTIDTELELLSEERHQFDSLGVHVLISDPELIAQCRDKRKTARLFDNLRVDQPKILNRDKLSFPCFCKPYDGSCSKGALAIHTEQDLTSELLSDPKNMFMELVPKTYSEYTIDGYYTRDGVLKCLVPRKRLEVRGGEVSKGLTKKNFVYDYLLERVGQLPGARGCITFQLFVNETELAIKGLEINPRFGGGYPLAYAAGAKFPEYAIREFLLDEEVNFKSDWVADLLMLRYDAKVLRHDHTE</sequence>
<comment type="caution">
    <text evidence="3">The sequence shown here is derived from an EMBL/GenBank/DDBJ whole genome shotgun (WGS) entry which is preliminary data.</text>
</comment>
<reference evidence="3 4" key="1">
    <citation type="submission" date="2018-03" db="EMBL/GenBank/DDBJ databases">
        <title>Whole genome sequencing of Histamine producing bacteria.</title>
        <authorList>
            <person name="Butler K."/>
        </authorList>
    </citation>
    <scope>NUCLEOTIDE SEQUENCE [LARGE SCALE GENOMIC DNA]</scope>
    <source>
        <strain evidence="3 4">DSM 19138</strain>
    </source>
</reference>
<keyword evidence="1" id="KW-0547">Nucleotide-binding</keyword>
<dbReference type="SUPFAM" id="SSF56059">
    <property type="entry name" value="Glutathione synthetase ATP-binding domain-like"/>
    <property type="match status" value="1"/>
</dbReference>
<name>A0A2T3NBM2_9GAMM</name>
<dbReference type="Gene3D" id="3.30.1490.20">
    <property type="entry name" value="ATP-grasp fold, A domain"/>
    <property type="match status" value="1"/>
</dbReference>
<dbReference type="InterPro" id="IPR011761">
    <property type="entry name" value="ATP-grasp"/>
</dbReference>
<proteinExistence type="predicted"/>
<evidence type="ECO:0000259" key="2">
    <source>
        <dbReference type="PROSITE" id="PS50975"/>
    </source>
</evidence>
<dbReference type="GO" id="GO:0005524">
    <property type="term" value="F:ATP binding"/>
    <property type="evidence" value="ECO:0007669"/>
    <property type="project" value="UniProtKB-UniRule"/>
</dbReference>
<dbReference type="RefSeq" id="WP_107299368.1">
    <property type="nucleotide sequence ID" value="NZ_PYMB01000008.1"/>
</dbReference>
<dbReference type="GO" id="GO:0003824">
    <property type="term" value="F:catalytic activity"/>
    <property type="evidence" value="ECO:0007669"/>
    <property type="project" value="UniProtKB-ARBA"/>
</dbReference>
<evidence type="ECO:0000256" key="1">
    <source>
        <dbReference type="PROSITE-ProRule" id="PRU00409"/>
    </source>
</evidence>
<dbReference type="OrthoDB" id="9765608at2"/>
<dbReference type="EMBL" id="PYMB01000008">
    <property type="protein sequence ID" value="PSW11201.1"/>
    <property type="molecule type" value="Genomic_DNA"/>
</dbReference>
<dbReference type="Pfam" id="PF15632">
    <property type="entry name" value="ATPgrasp_Ter"/>
    <property type="match status" value="1"/>
</dbReference>
<feature type="domain" description="ATP-grasp" evidence="2">
    <location>
        <begin position="109"/>
        <end position="291"/>
    </location>
</feature>
<dbReference type="Gene3D" id="3.40.50.20">
    <property type="match status" value="1"/>
</dbReference>
<dbReference type="AlphaFoldDB" id="A0A2T3NBM2"/>
<evidence type="ECO:0000313" key="3">
    <source>
        <dbReference type="EMBL" id="PSW11201.1"/>
    </source>
</evidence>